<dbReference type="PANTHER" id="PTHR35936:SF17">
    <property type="entry name" value="ARGININE-BINDING EXTRACELLULAR PROTEIN ARTP"/>
    <property type="match status" value="1"/>
</dbReference>
<dbReference type="SMART" id="SM00062">
    <property type="entry name" value="PBPb"/>
    <property type="match status" value="1"/>
</dbReference>
<proteinExistence type="predicted"/>
<name>A0ABU8GGZ5_9ACTN</name>
<accession>A0ABU8GGZ5</accession>
<keyword evidence="4" id="KW-1185">Reference proteome</keyword>
<dbReference type="Pfam" id="PF00497">
    <property type="entry name" value="SBP_bac_3"/>
    <property type="match status" value="1"/>
</dbReference>
<dbReference type="Proteomes" id="UP001365781">
    <property type="component" value="Unassembled WGS sequence"/>
</dbReference>
<dbReference type="SUPFAM" id="SSF53850">
    <property type="entry name" value="Periplasmic binding protein-like II"/>
    <property type="match status" value="1"/>
</dbReference>
<keyword evidence="1" id="KW-0732">Signal</keyword>
<dbReference type="Gene3D" id="3.40.190.10">
    <property type="entry name" value="Periplasmic binding protein-like II"/>
    <property type="match status" value="2"/>
</dbReference>
<feature type="domain" description="Solute-binding protein family 3/N-terminal" evidence="2">
    <location>
        <begin position="62"/>
        <end position="294"/>
    </location>
</feature>
<evidence type="ECO:0000313" key="4">
    <source>
        <dbReference type="Proteomes" id="UP001365781"/>
    </source>
</evidence>
<dbReference type="RefSeq" id="WP_336542748.1">
    <property type="nucleotide sequence ID" value="NZ_JBBAYL010000007.1"/>
</dbReference>
<dbReference type="EMBL" id="JBBAYM010000016">
    <property type="protein sequence ID" value="MEI5612304.1"/>
    <property type="molecule type" value="Genomic_DNA"/>
</dbReference>
<sequence>MRDSRPVRLGAIVGSVALIGATAACGSSATTASSTTTAAGETSKKVDSIAALVPKSIADKGTLTIAAATYPPAVIEPADGGSPTGWDVENVRRIAAVLGLKAEIKIVPFDGIIAGLQAGRYDGATGEIYATDERTQTVTFVTNHSSSDALMVPTGSKITSADSETDLCGHTLAASLGSAEAALAEKLAKQCRSAGKSAITVKTFKSQAEVNLALRGGRVDAAVSSASQVAYVMSQTKNQFKLVELPWAPQYKTGFVLGRDDDSEKFAEAVRAATDHLIKNGELQTILDEFNAGQGLIEKSEILPSSGSN</sequence>
<evidence type="ECO:0000259" key="2">
    <source>
        <dbReference type="SMART" id="SM00062"/>
    </source>
</evidence>
<protein>
    <submittedName>
        <fullName evidence="3">Transporter substrate-binding domain-containing protein</fullName>
    </submittedName>
</protein>
<dbReference type="PANTHER" id="PTHR35936">
    <property type="entry name" value="MEMBRANE-BOUND LYTIC MUREIN TRANSGLYCOSYLASE F"/>
    <property type="match status" value="1"/>
</dbReference>
<dbReference type="InterPro" id="IPR001638">
    <property type="entry name" value="Solute-binding_3/MltF_N"/>
</dbReference>
<dbReference type="PROSITE" id="PS51257">
    <property type="entry name" value="PROKAR_LIPOPROTEIN"/>
    <property type="match status" value="1"/>
</dbReference>
<reference evidence="3 4" key="1">
    <citation type="submission" date="2024-03" db="EMBL/GenBank/DDBJ databases">
        <title>First Report of Pectobacterium brasiliscabiei causing potato scab in china.</title>
        <authorList>
            <person name="Handique U."/>
        </authorList>
    </citation>
    <scope>NUCLEOTIDE SEQUENCE [LARGE SCALE GENOMIC DNA]</scope>
    <source>
        <strain evidence="3 4">ZRIMU1503</strain>
    </source>
</reference>
<comment type="caution">
    <text evidence="3">The sequence shown here is derived from an EMBL/GenBank/DDBJ whole genome shotgun (WGS) entry which is preliminary data.</text>
</comment>
<gene>
    <name evidence="3" type="ORF">WB403_24415</name>
</gene>
<organism evidence="3 4">
    <name type="scientific">Streptomyces brasiliscabiei</name>
    <dbReference type="NCBI Taxonomy" id="2736302"/>
    <lineage>
        <taxon>Bacteria</taxon>
        <taxon>Bacillati</taxon>
        <taxon>Actinomycetota</taxon>
        <taxon>Actinomycetes</taxon>
        <taxon>Kitasatosporales</taxon>
        <taxon>Streptomycetaceae</taxon>
        <taxon>Streptomyces</taxon>
    </lineage>
</organism>
<evidence type="ECO:0000256" key="1">
    <source>
        <dbReference type="ARBA" id="ARBA00022729"/>
    </source>
</evidence>
<evidence type="ECO:0000313" key="3">
    <source>
        <dbReference type="EMBL" id="MEI5612304.1"/>
    </source>
</evidence>